<dbReference type="CDD" id="cd05403">
    <property type="entry name" value="NT_KNTase_like"/>
    <property type="match status" value="1"/>
</dbReference>
<dbReference type="EMBL" id="QVME01000004">
    <property type="protein sequence ID" value="RGE67633.1"/>
    <property type="molecule type" value="Genomic_DNA"/>
</dbReference>
<sequence>MCSQANLHQLLSEVLAHAQDCFGSNLDGVILYGSHARGDADEESDVDIMILVRQPAEQLARQRREWSRFGTGLDLKYEVFTSLKLQDADTFYAWQDTLPFFRNVTKEGVRISA</sequence>
<comment type="caution">
    <text evidence="2">The sequence shown here is derived from an EMBL/GenBank/DDBJ whole genome shotgun (WGS) entry which is preliminary data.</text>
</comment>
<dbReference type="Gene3D" id="3.30.460.10">
    <property type="entry name" value="Beta Polymerase, domain 2"/>
    <property type="match status" value="1"/>
</dbReference>
<name>A0A3E3IKN8_9FIRM</name>
<dbReference type="PANTHER" id="PTHR33933:SF1">
    <property type="entry name" value="PROTEIN ADENYLYLTRANSFERASE MNTA-RELATED"/>
    <property type="match status" value="1"/>
</dbReference>
<dbReference type="AlphaFoldDB" id="A0A3E3IKN8"/>
<dbReference type="Pfam" id="PF01909">
    <property type="entry name" value="NTP_transf_2"/>
    <property type="match status" value="1"/>
</dbReference>
<evidence type="ECO:0000313" key="2">
    <source>
        <dbReference type="EMBL" id="RGE67633.1"/>
    </source>
</evidence>
<dbReference type="PANTHER" id="PTHR33933">
    <property type="entry name" value="NUCLEOTIDYLTRANSFERASE"/>
    <property type="match status" value="1"/>
</dbReference>
<protein>
    <submittedName>
        <fullName evidence="2">Nucleotidyltransferase domain-containing protein</fullName>
    </submittedName>
</protein>
<accession>A0A3E3IKN8</accession>
<organism evidence="2 3">
    <name type="scientific">Anaerotruncus colihominis</name>
    <dbReference type="NCBI Taxonomy" id="169435"/>
    <lineage>
        <taxon>Bacteria</taxon>
        <taxon>Bacillati</taxon>
        <taxon>Bacillota</taxon>
        <taxon>Clostridia</taxon>
        <taxon>Eubacteriales</taxon>
        <taxon>Oscillospiraceae</taxon>
        <taxon>Anaerotruncus</taxon>
    </lineage>
</organism>
<dbReference type="InterPro" id="IPR043519">
    <property type="entry name" value="NT_sf"/>
</dbReference>
<reference evidence="2 3" key="1">
    <citation type="submission" date="2018-08" db="EMBL/GenBank/DDBJ databases">
        <title>A genome reference for cultivated species of the human gut microbiota.</title>
        <authorList>
            <person name="Zou Y."/>
            <person name="Xue W."/>
            <person name="Luo G."/>
        </authorList>
    </citation>
    <scope>NUCLEOTIDE SEQUENCE [LARGE SCALE GENOMIC DNA]</scope>
    <source>
        <strain evidence="2 3">TF05-12AC</strain>
    </source>
</reference>
<dbReference type="InterPro" id="IPR052548">
    <property type="entry name" value="Type_VII_TA_antitoxin"/>
</dbReference>
<evidence type="ECO:0000259" key="1">
    <source>
        <dbReference type="Pfam" id="PF01909"/>
    </source>
</evidence>
<feature type="domain" description="Polymerase nucleotidyl transferase" evidence="1">
    <location>
        <begin position="27"/>
        <end position="66"/>
    </location>
</feature>
<dbReference type="GO" id="GO:0016779">
    <property type="term" value="F:nucleotidyltransferase activity"/>
    <property type="evidence" value="ECO:0007669"/>
    <property type="project" value="InterPro"/>
</dbReference>
<dbReference type="InterPro" id="IPR002934">
    <property type="entry name" value="Polymerase_NTP_transf_dom"/>
</dbReference>
<keyword evidence="2" id="KW-0808">Transferase</keyword>
<proteinExistence type="predicted"/>
<gene>
    <name evidence="2" type="ORF">DXC40_09040</name>
</gene>
<dbReference type="Proteomes" id="UP000260828">
    <property type="component" value="Unassembled WGS sequence"/>
</dbReference>
<evidence type="ECO:0000313" key="3">
    <source>
        <dbReference type="Proteomes" id="UP000260828"/>
    </source>
</evidence>
<dbReference type="RefSeq" id="WP_071432857.1">
    <property type="nucleotide sequence ID" value="NZ_QVME01000004.1"/>
</dbReference>
<dbReference type="SUPFAM" id="SSF81301">
    <property type="entry name" value="Nucleotidyltransferase"/>
    <property type="match status" value="1"/>
</dbReference>